<dbReference type="PRINTS" id="PR00184">
    <property type="entry name" value="NEISSPPORIN"/>
</dbReference>
<keyword evidence="3" id="KW-0813">Transport</keyword>
<evidence type="ECO:0000256" key="11">
    <source>
        <dbReference type="SAM" id="SignalP"/>
    </source>
</evidence>
<keyword evidence="6 11" id="KW-0732">Signal</keyword>
<name>A0A1H3T2X7_9BURK</name>
<gene>
    <name evidence="13" type="ORF">SAMN05421547_12510</name>
</gene>
<keyword evidence="10" id="KW-0998">Cell outer membrane</keyword>
<accession>A0A1H3T2X7</accession>
<evidence type="ECO:0000256" key="9">
    <source>
        <dbReference type="ARBA" id="ARBA00023136"/>
    </source>
</evidence>
<dbReference type="InterPro" id="IPR002299">
    <property type="entry name" value="Porin_Neis"/>
</dbReference>
<keyword evidence="4" id="KW-1134">Transmembrane beta strand</keyword>
<sequence>MTSAIHHALRGPAARATVPCLCAAALAGAASLAAAQGSVTLYGRIVSGVDYMNRIAEGPGRSSGQLRHAGQWGATWWGLRGAEDLGGGLSAVFHLESQFSADDGTVGDSFFSRYAVVGLRSQTYGTLLLGRAMGIPDGEVWALDPMGLQAMGAGTLQGNRTWGSRPNAISYQSPAWGGLSFRTQLGLNGEAGRSRAGRQAAVSVGYEQGPLVLKAFYEEIRDGNGAFSSLYAASRLYTVGATYRVGGLKLFTGYSQIRSGLLTVADADNPAGARRQQTYWMGANYQATPALVLVGGAYRANRSGGGASLLSLGANYHLSRRTMLYGTVGTLSNGGTASFSVEANSGKPLPGSGQQGLYAGVVHSF</sequence>
<evidence type="ECO:0000256" key="4">
    <source>
        <dbReference type="ARBA" id="ARBA00022452"/>
    </source>
</evidence>
<dbReference type="PANTHER" id="PTHR34501:SF9">
    <property type="entry name" value="MAJOR OUTER MEMBRANE PROTEIN P.IA"/>
    <property type="match status" value="1"/>
</dbReference>
<dbReference type="CDD" id="cd00342">
    <property type="entry name" value="gram_neg_porins"/>
    <property type="match status" value="1"/>
</dbReference>
<dbReference type="EMBL" id="FNPE01000025">
    <property type="protein sequence ID" value="SDZ44592.1"/>
    <property type="molecule type" value="Genomic_DNA"/>
</dbReference>
<dbReference type="Pfam" id="PF13609">
    <property type="entry name" value="Porin_4"/>
    <property type="match status" value="1"/>
</dbReference>
<dbReference type="GeneID" id="94693277"/>
<evidence type="ECO:0000256" key="2">
    <source>
        <dbReference type="ARBA" id="ARBA00011233"/>
    </source>
</evidence>
<evidence type="ECO:0000256" key="1">
    <source>
        <dbReference type="ARBA" id="ARBA00004571"/>
    </source>
</evidence>
<dbReference type="GO" id="GO:0006811">
    <property type="term" value="P:monoatomic ion transport"/>
    <property type="evidence" value="ECO:0007669"/>
    <property type="project" value="UniProtKB-KW"/>
</dbReference>
<keyword evidence="9" id="KW-0472">Membrane</keyword>
<dbReference type="Gene3D" id="2.40.160.10">
    <property type="entry name" value="Porin"/>
    <property type="match status" value="1"/>
</dbReference>
<dbReference type="GO" id="GO:0046930">
    <property type="term" value="C:pore complex"/>
    <property type="evidence" value="ECO:0007669"/>
    <property type="project" value="UniProtKB-KW"/>
</dbReference>
<dbReference type="InterPro" id="IPR033900">
    <property type="entry name" value="Gram_neg_porin_domain"/>
</dbReference>
<feature type="domain" description="Porin" evidence="12">
    <location>
        <begin position="23"/>
        <end position="335"/>
    </location>
</feature>
<evidence type="ECO:0000256" key="8">
    <source>
        <dbReference type="ARBA" id="ARBA00023114"/>
    </source>
</evidence>
<dbReference type="InterPro" id="IPR050298">
    <property type="entry name" value="Gram-neg_bact_OMP"/>
</dbReference>
<feature type="chain" id="PRO_5010212729" evidence="11">
    <location>
        <begin position="36"/>
        <end position="365"/>
    </location>
</feature>
<evidence type="ECO:0000313" key="13">
    <source>
        <dbReference type="EMBL" id="SDZ44592.1"/>
    </source>
</evidence>
<evidence type="ECO:0000256" key="6">
    <source>
        <dbReference type="ARBA" id="ARBA00022729"/>
    </source>
</evidence>
<organism evidence="13 14">
    <name type="scientific">Delftia lacustris</name>
    <dbReference type="NCBI Taxonomy" id="558537"/>
    <lineage>
        <taxon>Bacteria</taxon>
        <taxon>Pseudomonadati</taxon>
        <taxon>Pseudomonadota</taxon>
        <taxon>Betaproteobacteria</taxon>
        <taxon>Burkholderiales</taxon>
        <taxon>Comamonadaceae</taxon>
        <taxon>Delftia</taxon>
    </lineage>
</organism>
<dbReference type="RefSeq" id="WP_074923388.1">
    <property type="nucleotide sequence ID" value="NZ_CP141274.1"/>
</dbReference>
<comment type="subcellular location">
    <subcellularLocation>
        <location evidence="1">Cell outer membrane</location>
        <topology evidence="1">Multi-pass membrane protein</topology>
    </subcellularLocation>
</comment>
<keyword evidence="5" id="KW-0812">Transmembrane</keyword>
<evidence type="ECO:0000256" key="10">
    <source>
        <dbReference type="ARBA" id="ARBA00023237"/>
    </source>
</evidence>
<keyword evidence="8" id="KW-0626">Porin</keyword>
<keyword evidence="7" id="KW-0406">Ion transport</keyword>
<dbReference type="GO" id="GO:0015288">
    <property type="term" value="F:porin activity"/>
    <property type="evidence" value="ECO:0007669"/>
    <property type="project" value="UniProtKB-KW"/>
</dbReference>
<evidence type="ECO:0000259" key="12">
    <source>
        <dbReference type="Pfam" id="PF13609"/>
    </source>
</evidence>
<comment type="subunit">
    <text evidence="2">Homotrimer.</text>
</comment>
<dbReference type="InterPro" id="IPR023614">
    <property type="entry name" value="Porin_dom_sf"/>
</dbReference>
<evidence type="ECO:0000256" key="5">
    <source>
        <dbReference type="ARBA" id="ARBA00022692"/>
    </source>
</evidence>
<evidence type="ECO:0000256" key="3">
    <source>
        <dbReference type="ARBA" id="ARBA00022448"/>
    </source>
</evidence>
<protein>
    <submittedName>
        <fullName evidence="13">Outer membrane protein (Porin)</fullName>
    </submittedName>
</protein>
<proteinExistence type="predicted"/>
<dbReference type="Proteomes" id="UP000183417">
    <property type="component" value="Unassembled WGS sequence"/>
</dbReference>
<dbReference type="SUPFAM" id="SSF56935">
    <property type="entry name" value="Porins"/>
    <property type="match status" value="1"/>
</dbReference>
<evidence type="ECO:0000256" key="7">
    <source>
        <dbReference type="ARBA" id="ARBA00023065"/>
    </source>
</evidence>
<dbReference type="GO" id="GO:0009279">
    <property type="term" value="C:cell outer membrane"/>
    <property type="evidence" value="ECO:0007669"/>
    <property type="project" value="UniProtKB-SubCell"/>
</dbReference>
<dbReference type="PANTHER" id="PTHR34501">
    <property type="entry name" value="PROTEIN YDDL-RELATED"/>
    <property type="match status" value="1"/>
</dbReference>
<dbReference type="AlphaFoldDB" id="A0A1H3T2X7"/>
<feature type="signal peptide" evidence="11">
    <location>
        <begin position="1"/>
        <end position="35"/>
    </location>
</feature>
<evidence type="ECO:0000313" key="14">
    <source>
        <dbReference type="Proteomes" id="UP000183417"/>
    </source>
</evidence>
<reference evidence="13 14" key="1">
    <citation type="submission" date="2016-10" db="EMBL/GenBank/DDBJ databases">
        <authorList>
            <person name="de Groot N.N."/>
        </authorList>
    </citation>
    <scope>NUCLEOTIDE SEQUENCE [LARGE SCALE GENOMIC DNA]</scope>
    <source>
        <strain evidence="13 14">LMG 24775</strain>
    </source>
</reference>